<feature type="transmembrane region" description="Helical" evidence="8">
    <location>
        <begin position="112"/>
        <end position="138"/>
    </location>
</feature>
<gene>
    <name evidence="11" type="ORF">BHE16_11890</name>
</gene>
<dbReference type="Pfam" id="PF00528">
    <property type="entry name" value="BPD_transp_1"/>
    <property type="match status" value="1"/>
</dbReference>
<organism evidence="11 12">
    <name type="scientific">Neomicrococcus aestuarii</name>
    <dbReference type="NCBI Taxonomy" id="556325"/>
    <lineage>
        <taxon>Bacteria</taxon>
        <taxon>Bacillati</taxon>
        <taxon>Actinomycetota</taxon>
        <taxon>Actinomycetes</taxon>
        <taxon>Micrococcales</taxon>
        <taxon>Micrococcaceae</taxon>
        <taxon>Neomicrococcus</taxon>
    </lineage>
</organism>
<feature type="transmembrane region" description="Helical" evidence="8">
    <location>
        <begin position="145"/>
        <end position="166"/>
    </location>
</feature>
<evidence type="ECO:0000313" key="11">
    <source>
        <dbReference type="EMBL" id="APF41573.1"/>
    </source>
</evidence>
<keyword evidence="6 8" id="KW-1133">Transmembrane helix</keyword>
<name>A0A1L2ZQ54_9MICC</name>
<evidence type="ECO:0000256" key="9">
    <source>
        <dbReference type="SAM" id="MobiDB-lite"/>
    </source>
</evidence>
<dbReference type="STRING" id="556325.BHE16_11890"/>
<keyword evidence="2 8" id="KW-0813">Transport</keyword>
<feature type="compositionally biased region" description="Basic and acidic residues" evidence="9">
    <location>
        <begin position="388"/>
        <end position="407"/>
    </location>
</feature>
<evidence type="ECO:0000256" key="8">
    <source>
        <dbReference type="RuleBase" id="RU363032"/>
    </source>
</evidence>
<feature type="region of interest" description="Disordered" evidence="9">
    <location>
        <begin position="320"/>
        <end position="407"/>
    </location>
</feature>
<accession>A0A1L2ZQ54</accession>
<keyword evidence="7 8" id="KW-0472">Membrane</keyword>
<feature type="domain" description="ABC transmembrane type-1" evidence="10">
    <location>
        <begin position="114"/>
        <end position="305"/>
    </location>
</feature>
<dbReference type="Gene3D" id="1.10.3720.10">
    <property type="entry name" value="MetI-like"/>
    <property type="match status" value="1"/>
</dbReference>
<feature type="compositionally biased region" description="Low complexity" evidence="9">
    <location>
        <begin position="371"/>
        <end position="382"/>
    </location>
</feature>
<dbReference type="KEGG" id="nae:BHE16_11890"/>
<dbReference type="GO" id="GO:0005886">
    <property type="term" value="C:plasma membrane"/>
    <property type="evidence" value="ECO:0007669"/>
    <property type="project" value="UniProtKB-SubCell"/>
</dbReference>
<dbReference type="PROSITE" id="PS50928">
    <property type="entry name" value="ABC_TM1"/>
    <property type="match status" value="1"/>
</dbReference>
<evidence type="ECO:0000256" key="7">
    <source>
        <dbReference type="ARBA" id="ARBA00023136"/>
    </source>
</evidence>
<dbReference type="PANTHER" id="PTHR43386:SF2">
    <property type="entry name" value="OLIGOPEPTIDE TRANSPORT SYSTEM PERMEASE PROTEIN OPPC"/>
    <property type="match status" value="1"/>
</dbReference>
<evidence type="ECO:0000313" key="12">
    <source>
        <dbReference type="Proteomes" id="UP000183530"/>
    </source>
</evidence>
<sequence length="407" mass="42694">MTTAPQAIDERSQGGGETKGLSQGAIVRKRFFGNTAAVISIFVLLGIVVLSFSSIGFLGIPGWWKYSYTDFGGTVNNGAPTFAGPFSWGDHPFGQDRIGRDYFAMTMRGAQLSIIIMLVIGIVGGVIGVVVGAVSGYFRGWVESVLMRLVDVVIIIPLIILAAVLGRVAGGTFTGTSAVVALGLFIGLAIWTGLARLVRGEFLSLREREFVDAARIAGASNTRIIFKHILPNSVGVIIVNVTLLMSSAILLETALSFLGLGVKAPDVSLGSLISENQQAFTTRPWLFWFPGLFIVVICLCINFIGDGLRDAFDPRQKKFSAKRAKERTDVAGSGTAAATAPAVTAQTAEGHAPTASAVIQDMGTSPTTQLGSGPAVSGPGAALEADGGPDRPEDPEGESRGGKHRQD</sequence>
<keyword evidence="5 8" id="KW-0812">Transmembrane</keyword>
<feature type="region of interest" description="Disordered" evidence="9">
    <location>
        <begin position="1"/>
        <end position="20"/>
    </location>
</feature>
<dbReference type="CDD" id="cd06261">
    <property type="entry name" value="TM_PBP2"/>
    <property type="match status" value="1"/>
</dbReference>
<evidence type="ECO:0000256" key="2">
    <source>
        <dbReference type="ARBA" id="ARBA00022448"/>
    </source>
</evidence>
<keyword evidence="12" id="KW-1185">Reference proteome</keyword>
<reference evidence="11 12" key="1">
    <citation type="submission" date="2016-11" db="EMBL/GenBank/DDBJ databases">
        <title>Genome sequencing of Zhihengliuella aestuarii B18 antagonistic to Plasmodiophora brassicae.</title>
        <authorList>
            <person name="Luo Y."/>
        </authorList>
    </citation>
    <scope>NUCLEOTIDE SEQUENCE [LARGE SCALE GENOMIC DNA]</scope>
    <source>
        <strain evidence="11 12">B18</strain>
    </source>
</reference>
<dbReference type="SUPFAM" id="SSF161098">
    <property type="entry name" value="MetI-like"/>
    <property type="match status" value="1"/>
</dbReference>
<feature type="transmembrane region" description="Helical" evidence="8">
    <location>
        <begin position="36"/>
        <end position="60"/>
    </location>
</feature>
<evidence type="ECO:0000256" key="5">
    <source>
        <dbReference type="ARBA" id="ARBA00022692"/>
    </source>
</evidence>
<evidence type="ECO:0000259" key="10">
    <source>
        <dbReference type="PROSITE" id="PS50928"/>
    </source>
</evidence>
<dbReference type="AlphaFoldDB" id="A0A1L2ZQ54"/>
<feature type="compositionally biased region" description="Low complexity" evidence="9">
    <location>
        <begin position="330"/>
        <end position="348"/>
    </location>
</feature>
<evidence type="ECO:0000256" key="3">
    <source>
        <dbReference type="ARBA" id="ARBA00022475"/>
    </source>
</evidence>
<proteinExistence type="inferred from homology"/>
<dbReference type="InterPro" id="IPR000515">
    <property type="entry name" value="MetI-like"/>
</dbReference>
<feature type="transmembrane region" description="Helical" evidence="8">
    <location>
        <begin position="229"/>
        <end position="251"/>
    </location>
</feature>
<evidence type="ECO:0000256" key="1">
    <source>
        <dbReference type="ARBA" id="ARBA00004429"/>
    </source>
</evidence>
<comment type="similarity">
    <text evidence="8">Belongs to the binding-protein-dependent transport system permease family.</text>
</comment>
<dbReference type="OrthoDB" id="6637947at2"/>
<keyword evidence="4" id="KW-0997">Cell inner membrane</keyword>
<evidence type="ECO:0000256" key="4">
    <source>
        <dbReference type="ARBA" id="ARBA00022519"/>
    </source>
</evidence>
<dbReference type="Proteomes" id="UP000183530">
    <property type="component" value="Chromosome"/>
</dbReference>
<dbReference type="EMBL" id="CP018135">
    <property type="protein sequence ID" value="APF41573.1"/>
    <property type="molecule type" value="Genomic_DNA"/>
</dbReference>
<protein>
    <submittedName>
        <fullName evidence="11">ABC transporter permease</fullName>
    </submittedName>
</protein>
<keyword evidence="3" id="KW-1003">Cell membrane</keyword>
<evidence type="ECO:0000256" key="6">
    <source>
        <dbReference type="ARBA" id="ARBA00022989"/>
    </source>
</evidence>
<dbReference type="RefSeq" id="WP_071895042.1">
    <property type="nucleotide sequence ID" value="NZ_CP018135.1"/>
</dbReference>
<dbReference type="GO" id="GO:0055085">
    <property type="term" value="P:transmembrane transport"/>
    <property type="evidence" value="ECO:0007669"/>
    <property type="project" value="InterPro"/>
</dbReference>
<dbReference type="InterPro" id="IPR050366">
    <property type="entry name" value="BP-dependent_transpt_permease"/>
</dbReference>
<dbReference type="PANTHER" id="PTHR43386">
    <property type="entry name" value="OLIGOPEPTIDE TRANSPORT SYSTEM PERMEASE PROTEIN APPC"/>
    <property type="match status" value="1"/>
</dbReference>
<feature type="transmembrane region" description="Helical" evidence="8">
    <location>
        <begin position="285"/>
        <end position="305"/>
    </location>
</feature>
<feature type="transmembrane region" description="Helical" evidence="8">
    <location>
        <begin position="178"/>
        <end position="198"/>
    </location>
</feature>
<comment type="subcellular location">
    <subcellularLocation>
        <location evidence="1">Cell inner membrane</location>
        <topology evidence="1">Multi-pass membrane protein</topology>
    </subcellularLocation>
    <subcellularLocation>
        <location evidence="8">Cell membrane</location>
        <topology evidence="8">Multi-pass membrane protein</topology>
    </subcellularLocation>
</comment>
<dbReference type="InterPro" id="IPR035906">
    <property type="entry name" value="MetI-like_sf"/>
</dbReference>